<evidence type="ECO:0000313" key="3">
    <source>
        <dbReference type="Proteomes" id="UP000076761"/>
    </source>
</evidence>
<dbReference type="PANTHER" id="PTHR46579:SF1">
    <property type="entry name" value="F5_8 TYPE C DOMAIN-CONTAINING PROTEIN"/>
    <property type="match status" value="1"/>
</dbReference>
<dbReference type="AlphaFoldDB" id="A0A165RIJ2"/>
<protein>
    <recommendedName>
        <fullName evidence="4">Transposase family Tnp2 protein</fullName>
    </recommendedName>
</protein>
<evidence type="ECO:0000256" key="1">
    <source>
        <dbReference type="SAM" id="MobiDB-lite"/>
    </source>
</evidence>
<dbReference type="PANTHER" id="PTHR46579">
    <property type="entry name" value="F5/8 TYPE C DOMAIN-CONTAINING PROTEIN-RELATED"/>
    <property type="match status" value="1"/>
</dbReference>
<keyword evidence="3" id="KW-1185">Reference proteome</keyword>
<accession>A0A165RIJ2</accession>
<organism evidence="2 3">
    <name type="scientific">Neolentinus lepideus HHB14362 ss-1</name>
    <dbReference type="NCBI Taxonomy" id="1314782"/>
    <lineage>
        <taxon>Eukaryota</taxon>
        <taxon>Fungi</taxon>
        <taxon>Dikarya</taxon>
        <taxon>Basidiomycota</taxon>
        <taxon>Agaricomycotina</taxon>
        <taxon>Agaricomycetes</taxon>
        <taxon>Gloeophyllales</taxon>
        <taxon>Gloeophyllaceae</taxon>
        <taxon>Neolentinus</taxon>
    </lineage>
</organism>
<evidence type="ECO:0000313" key="2">
    <source>
        <dbReference type="EMBL" id="KZT23862.1"/>
    </source>
</evidence>
<name>A0A165RIJ2_9AGAM</name>
<feature type="region of interest" description="Disordered" evidence="1">
    <location>
        <begin position="1"/>
        <end position="107"/>
    </location>
</feature>
<dbReference type="OrthoDB" id="2669721at2759"/>
<dbReference type="InterPro" id="IPR004242">
    <property type="entry name" value="Transposase_21"/>
</dbReference>
<dbReference type="InParanoid" id="A0A165RIJ2"/>
<dbReference type="Proteomes" id="UP000076761">
    <property type="component" value="Unassembled WGS sequence"/>
</dbReference>
<sequence length="860" mass="96999">MDIDLPDDANLPSDFAIDFDASQEGTTQNPDRDRSSDAQSDSQDASAGSIDDSTADAGDPTAATSWEERPDPGSLDDADNDPDSAGSATFAAPPDDSEDLDPGAGLTEESRIKDCKINNEFIALLKAALLSDEHNSLGPEYTARLRNPPEQQLAITDPDVRFSLDILISIGYGAESIYTSIYQSYMRRHPDSQMLSFARAMRALEDLTGIVPLIHHMCPTGCIAYTGLWLNATQCPTCRLSRYDLQRSTRKKKVPRQEFYTIPVGPQLQSLWRTPEGADNMRYRERKTKELVDQLKVNKGSVSLYDDVLCGKEYLNAVKRGDIRPDDMVLMLSIDGAQLYRYKASDCWVYIWLVADHNPEQRYKKHHVLFGGFIPGPNKPKHLESFMFPGLHHVAALQNEGLRIWDAKIDRTFISRPFFLLGLADGPAMALLSGLVGAQGRRGCRVWCKLPGRRKPESRYFPVRLKPIEEDYIVEGCTHPDISFDDPSLICRNPNQEYTSSLRYVMTSPNATQYKIRRLETGICRPSILSGLPRSLGVPSMFSTDIMHLPLLNIPDLLIPLWRGTFECDPEDNHNTWDWICLTGETWKQHGLAVAAATPYLPGSFDRPPRNPEKKINSGYKATEFLQYFYVIGPGVFYEILPKHYWKHFCRLVSAIRILFQKRISIVELQAAQQALIDWVQDFELLYYQRKKSRLHFVRPSVHTVLHLPAEVVRHGPDICRSQYTCEGAIQIMGAEMHSDTLPYANIMQRGVRRAQLNALKAMVPDLVPPKNIHPRGSLPIGDSYVLLRAVDGTSRPVSNSEARALGDYMHQHNGPSADPVMEVTRWARLRLPTGQIARSAWKELLKPTNKIRTSRNVKV</sequence>
<gene>
    <name evidence="2" type="ORF">NEOLEDRAFT_1068931</name>
</gene>
<proteinExistence type="predicted"/>
<reference evidence="2 3" key="1">
    <citation type="journal article" date="2016" name="Mol. Biol. Evol.">
        <title>Comparative Genomics of Early-Diverging Mushroom-Forming Fungi Provides Insights into the Origins of Lignocellulose Decay Capabilities.</title>
        <authorList>
            <person name="Nagy L.G."/>
            <person name="Riley R."/>
            <person name="Tritt A."/>
            <person name="Adam C."/>
            <person name="Daum C."/>
            <person name="Floudas D."/>
            <person name="Sun H."/>
            <person name="Yadav J.S."/>
            <person name="Pangilinan J."/>
            <person name="Larsson K.H."/>
            <person name="Matsuura K."/>
            <person name="Barry K."/>
            <person name="Labutti K."/>
            <person name="Kuo R."/>
            <person name="Ohm R.A."/>
            <person name="Bhattacharya S.S."/>
            <person name="Shirouzu T."/>
            <person name="Yoshinaga Y."/>
            <person name="Martin F.M."/>
            <person name="Grigoriev I.V."/>
            <person name="Hibbett D.S."/>
        </authorList>
    </citation>
    <scope>NUCLEOTIDE SEQUENCE [LARGE SCALE GENOMIC DNA]</scope>
    <source>
        <strain evidence="2 3">HHB14362 ss-1</strain>
    </source>
</reference>
<evidence type="ECO:0008006" key="4">
    <source>
        <dbReference type="Google" id="ProtNLM"/>
    </source>
</evidence>
<dbReference type="EMBL" id="KV425582">
    <property type="protein sequence ID" value="KZT23862.1"/>
    <property type="molecule type" value="Genomic_DNA"/>
</dbReference>
<dbReference type="STRING" id="1314782.A0A165RIJ2"/>
<dbReference type="Pfam" id="PF02992">
    <property type="entry name" value="Transposase_21"/>
    <property type="match status" value="1"/>
</dbReference>
<feature type="compositionally biased region" description="Low complexity" evidence="1">
    <location>
        <begin position="37"/>
        <end position="52"/>
    </location>
</feature>